<dbReference type="InterPro" id="IPR042202">
    <property type="entry name" value="Duffy-ag-bd_sf"/>
</dbReference>
<dbReference type="InterPro" id="IPR029211">
    <property type="entry name" value="PfEMP1_ATS"/>
</dbReference>
<dbReference type="FunFam" id="1.10.1900.40:FF:000001">
    <property type="entry name" value="Erythrocyte membrane protein 1"/>
    <property type="match status" value="1"/>
</dbReference>
<proteinExistence type="predicted"/>
<dbReference type="Gene3D" id="2.150.10.10">
    <property type="entry name" value="Serralysin-like metalloprotease, C-terminal"/>
    <property type="match status" value="1"/>
</dbReference>
<evidence type="ECO:0008006" key="10">
    <source>
        <dbReference type="Google" id="ProtNLM"/>
    </source>
</evidence>
<evidence type="ECO:0000259" key="5">
    <source>
        <dbReference type="Pfam" id="PF15445"/>
    </source>
</evidence>
<dbReference type="GO" id="GO:0046789">
    <property type="term" value="F:host cell surface receptor binding"/>
    <property type="evidence" value="ECO:0007669"/>
    <property type="project" value="InterPro"/>
</dbReference>
<dbReference type="Gene3D" id="1.10.1900.40">
    <property type="entry name" value="Acidic terminal segments, variant surface antigen of PfEMP1"/>
    <property type="match status" value="2"/>
</dbReference>
<dbReference type="EMBL" id="KI925752">
    <property type="protein sequence ID" value="ETW46103.1"/>
    <property type="molecule type" value="Genomic_DNA"/>
</dbReference>
<dbReference type="FunFam" id="1.10.1900.40:FF:000005">
    <property type="entry name" value="Erythrocyte membrane protein 1, PfEMP1"/>
    <property type="match status" value="1"/>
</dbReference>
<evidence type="ECO:0000256" key="2">
    <source>
        <dbReference type="SAM" id="MobiDB-lite"/>
    </source>
</evidence>
<sequence>MAPKKGVKNVSKLSARDVLENIGIGIYNKEKKKTETYESDLIGKLSKAEFADGLYRSIGWGVRYGYYDSCGLDHNYNTNIIHVYNDGRNPCHGREKNRFDENAEAYCNSDKIRVIGKKSDGTACVPFRRQNMCDRNLEYLINENTKTTHDLLGNVLVTAKYEGNYIVSNHPDKNSNGNKSRICTSLARSFADIGDIVRGKDMFKPNSDDKVEKGLQVVFGKIYKSLPLEAKNHYKDDNGSENYYKLREDWWAINRKEVWNALTCDAPRDADYFKNVAGNTQQFTDIGKCGHKQGNVPTNLDYVPQFLRWYDEWAEDFCRINKIKIDKVKGECGGENENKYCSVDGDDCKEDIQKNKNVITDLSCRNCANACNEYKQWMEKQEKQFNKQKKKYMKQNENFKSIYDSEYYKNEKQFYENLKNSYSTVTSFLDLLNKSNQCENMDKRNETDFNSPEKTFSTLDYCKGCPIYGVNCETGKCISVSEEEWKKKNDFNGKNEKDKNPTYIDILVNERTKNSIENDLRKNCKKSGLFKDSSIQKYKCEYLNEIDQCKMSSQNIYVYADERITFKVLFKRWLKYFVQDYNKAKSKIDECTKNENLCIKDCNDYCECLEKWIEKRSNEWEKIKEHYKKHFGKGGPNFYYLTRSYLENLNLKSDIINAARNVKDLNHLEDLERCKSHTNCENDLSNKNDAITVLLGLLKEKFKTCKIQHNYRTNQICCDELPESTEDDEDEEEEGKKKKKLKDLEATKEKKELDDKKFLDLCEEVKEYIKHNNTQKSIQQKCNTKGDGNWNDSTTKIDRNHIGAHMPPRRKSLCIRELRYLFENGGNKKIDDYQKAFVKCASIETYLLWQKYKTSNGAEDKLKGGKIPNDFLRIMYYTFGDYRDIFLGTDISSDIIIKTISNKVKTILQKQNKDGKENIENIQKIWWEEHKRTIWKGMLCGLTYGISNEQQKKNIRKMLNNKYKYPCDLETFSKKPQFLRWLEEWYDDFCKEKQQLCKRVDESCMENKDTYNCSNCVEDCGKYETFLSKKKEEWNKQKQYYENKKNNNKGNQFTYKYFTQENAIDYLKDAFSSNIDDTYKTGMINMEKILFDNSYGDMKDKCSCIKYDNEEIYKNVVGKNNCEGLKSDADKGSIKWINKGNGYKYLKDLTQEIYFPPRRQRICIGGLDDGNRVNDEKTLRKHVMDRFAAEGYNLGQYYKEKNKLQADQNRYTYDVDICNALRYSFYDLRDIILGTDILEPENTETGKKIKKVFEDKLKKRGKKDNSSIRQKFWNENKECFWKAMKCGYQKGRDNGEIERNISIDKDLEVCDTVPPYSDSPIGTIRKEGMNRQFLRWFKEWSEDFCERRKHEVKKLENACENYNCNANDYNQKENACQEACKNYRTFVTNWKYEYQQQKKEYDKVKSTLGEKDDAHIYLKKKCNSKCSCIDELSKQSLSLDIPAAFDHPPKEVPDKCPCPDPPYKPSKINYTTKTSYEPNLPSFATVDTDGVQRNSIKNDLEDESSDKNKTLNFLMNCVEKSAYESMEYIEKGIKNVKDKLRGNNLNLIDNCDKVDNVISCENGYKIIDEKKLNDEYKVNNACPKDANTRFEIGKLWLCDKINKKDHHICLPPRRQHMCIKKIESMFRNDVQKSDDLLKIVIEEARKEGIQILKSLNFTSKDEYYKICDAMKYSFADIGDIIRGYDLWNKDPTQERIQTRLGNIFRNIYGTLDKEVQKKYMDPPYYYKLREDWWSANRKDIWKAMTCAAPEKAYFTKKAPDGSGLQDIIRQFKKCSRDKDPPVDDYIPQRLRWMQEWSEYFCEVLNKEMLEMHYKCETCIQETSCVDDNDGNKCTNCKEQCKKYKELVNKWKLQFDKQSTKYEELYLKTSDDIFTKEWSTMRDFKDNNKHAGIFINRRRNSKKPIVTYNERNVVQFLKKVKQQKNCSVKTANAYLHKTSNCKNFDFNNINTISHKKYAFEIPPEGYDKACKCIGPEPLDRCPDNDTTSNYCNGFVSVSECTTKKYKDDLDYWNNTSVKYSTGINYGVLVPPRRRHICFTNMITKQYEKQKNGMENFKTDLLQVAYNEGYFLGKKKYDKEYRSALEAIKYTFADIADIVKGKDMINKDISTKLRKLLDNNIKSKTPRIWWKYNKAHVWHAMLCGYKNGGGTITNLDCTIPNEEFTDQFLRWFQEWTQTFCTARQILYDDVQTQCNNVSCDNDTGNIESKCTEACKNYSNFILVKKNVYQSLKSQYDINYKERIVGNIEAHEYLKDKCKDRKCECFSNHTNNENNWKEPYDTFVDKKLKDKCDCKKIEKTFPEEATEVEKKEPPSSGETLPPYPLPNDQPDVNGKILSTTIPFGIALALGSIAFMFIKKKPKSPVDLLRVLDIHKGDYGIPTPKSSNRYIPYVSDTYKGKTYIYMEGDTRGDDDKYAFMSDTTDVTSSESEYEEMDINDIYVPDSPKYKTLIEVVLEPSGKNTTASGNNTTASGNNTTASGNNTTASGNNTTASDTQNDIQNDGIPSSKITDNEWNQLKHEFISQYLQSEQPKDVPNDYTSGDIPLNTQPNTLYFDKPEEKPFITSIHDRNLYTGEEYSYDMSTNSMDDPKYVSNNVYSGIDLINDSLSGEPINIYDEVLKRKENELFGTNHPKHTNTHSVTKPARDDPLHNQLELFHKWLDRHRDMCEKWNTKEELLDKLNEQWNKDNDGNNVPIDNISLNTDVSIQIDIDETKGKKEFTNMDTNVDTPTMDNMLDDLETYNEPFYDIYDDDVYYDVNDDENASVDNIPMDHNKVDVPKKVHVEMKILNNTSNGSLEPEFPISDVWNI</sequence>
<protein>
    <recommendedName>
        <fullName evidence="10">Erythrocyte membrane protein 1, PfEMP1</fullName>
    </recommendedName>
</protein>
<dbReference type="InterPro" id="IPR054595">
    <property type="entry name" value="DBL_C"/>
</dbReference>
<feature type="domain" description="Plasmodium falciparum erythrocyte membrane protein 1 acidic terminal segment" evidence="5">
    <location>
        <begin position="2337"/>
        <end position="2806"/>
    </location>
</feature>
<evidence type="ECO:0000313" key="8">
    <source>
        <dbReference type="EMBL" id="ETW46103.1"/>
    </source>
</evidence>
<evidence type="ECO:0000313" key="9">
    <source>
        <dbReference type="Proteomes" id="UP000030699"/>
    </source>
</evidence>
<dbReference type="SUPFAM" id="SSF140924">
    <property type="entry name" value="Duffy binding domain-like"/>
    <property type="match status" value="6"/>
</dbReference>
<feature type="domain" description="Duffy-antigen binding" evidence="4">
    <location>
        <begin position="803"/>
        <end position="972"/>
    </location>
</feature>
<organism evidence="8 9">
    <name type="scientific">Plasmodium falciparum MaliPS096_E11</name>
    <dbReference type="NCBI Taxonomy" id="1036727"/>
    <lineage>
        <taxon>Eukaryota</taxon>
        <taxon>Sar</taxon>
        <taxon>Alveolata</taxon>
        <taxon>Apicomplexa</taxon>
        <taxon>Aconoidasida</taxon>
        <taxon>Haemosporida</taxon>
        <taxon>Plasmodiidae</taxon>
        <taxon>Plasmodium</taxon>
        <taxon>Plasmodium (Laverania)</taxon>
    </lineage>
</organism>
<dbReference type="Gene3D" id="1.20.1310.20">
    <property type="entry name" value="Duffy-antigen binding domain"/>
    <property type="match status" value="5"/>
</dbReference>
<dbReference type="GO" id="GO:0016020">
    <property type="term" value="C:membrane"/>
    <property type="evidence" value="ECO:0007669"/>
    <property type="project" value="InterPro"/>
</dbReference>
<feature type="domain" description="Duffy-antigen binding" evidence="4">
    <location>
        <begin position="1153"/>
        <end position="1319"/>
    </location>
</feature>
<feature type="domain" description="Plasmodium falciparum erythrocyte membrane protein-1 N-terminal segment" evidence="6">
    <location>
        <begin position="14"/>
        <end position="48"/>
    </location>
</feature>
<dbReference type="Pfam" id="PF15445">
    <property type="entry name" value="ATS"/>
    <property type="match status" value="1"/>
</dbReference>
<evidence type="ECO:0000259" key="3">
    <source>
        <dbReference type="Pfam" id="PF03011"/>
    </source>
</evidence>
<dbReference type="SUPFAM" id="SSF101967">
    <property type="entry name" value="Adhesin YadA, collagen-binding domain"/>
    <property type="match status" value="1"/>
</dbReference>
<feature type="domain" description="Duffy-antigen binding" evidence="4">
    <location>
        <begin position="2025"/>
        <end position="2173"/>
    </location>
</feature>
<reference evidence="8 9" key="2">
    <citation type="submission" date="2013-02" db="EMBL/GenBank/DDBJ databases">
        <title>The Genome Sequence of Plasmodium falciparum MaliPS096_E11.</title>
        <authorList>
            <consortium name="The Broad Institute Genome Sequencing Platform"/>
            <consortium name="The Broad Institute Genome Sequencing Center for Infectious Disease"/>
            <person name="Neafsey D."/>
            <person name="Cheeseman I."/>
            <person name="Volkman S."/>
            <person name="Adams J."/>
            <person name="Walker B."/>
            <person name="Young S.K."/>
            <person name="Zeng Q."/>
            <person name="Gargeya S."/>
            <person name="Fitzgerald M."/>
            <person name="Haas B."/>
            <person name="Abouelleil A."/>
            <person name="Alvarado L."/>
            <person name="Arachchi H.M."/>
            <person name="Berlin A.M."/>
            <person name="Chapman S.B."/>
            <person name="Dewar J."/>
            <person name="Goldberg J."/>
            <person name="Griggs A."/>
            <person name="Gujja S."/>
            <person name="Hansen M."/>
            <person name="Howarth C."/>
            <person name="Imamovic A."/>
            <person name="Larimer J."/>
            <person name="McCowan C."/>
            <person name="Murphy C."/>
            <person name="Neiman D."/>
            <person name="Pearson M."/>
            <person name="Priest M."/>
            <person name="Roberts A."/>
            <person name="Saif S."/>
            <person name="Shea T."/>
            <person name="Sisk P."/>
            <person name="Sykes S."/>
            <person name="Wortman J."/>
            <person name="Nusbaum C."/>
            <person name="Birren B."/>
        </authorList>
    </citation>
    <scope>NUCLEOTIDE SEQUENCE [LARGE SCALE GENOMIC DNA]</scope>
    <source>
        <strain evidence="8 9">MaliPS096_E11</strain>
    </source>
</reference>
<name>A0A024WGJ6_PLAFA</name>
<dbReference type="Pfam" id="PF15447">
    <property type="entry name" value="NTS"/>
    <property type="match status" value="1"/>
</dbReference>
<feature type="coiled-coil region" evidence="1">
    <location>
        <begin position="1345"/>
        <end position="1372"/>
    </location>
</feature>
<keyword evidence="1" id="KW-0175">Coiled coil</keyword>
<feature type="compositionally biased region" description="Low complexity" evidence="2">
    <location>
        <begin position="2459"/>
        <end position="2491"/>
    </location>
</feature>
<dbReference type="OrthoDB" id="378826at2759"/>
<evidence type="ECO:0000259" key="6">
    <source>
        <dbReference type="Pfam" id="PF15447"/>
    </source>
</evidence>
<dbReference type="FunFam" id="1.20.58.830:FF:000006">
    <property type="entry name" value="Erythrocyte membrane protein 1, PfEMP1"/>
    <property type="match status" value="1"/>
</dbReference>
<dbReference type="InterPro" id="IPR011049">
    <property type="entry name" value="Serralysin-like_metalloprot_C"/>
</dbReference>
<evidence type="ECO:0000259" key="7">
    <source>
        <dbReference type="Pfam" id="PF22672"/>
    </source>
</evidence>
<feature type="region of interest" description="Disordered" evidence="2">
    <location>
        <begin position="2457"/>
        <end position="2500"/>
    </location>
</feature>
<feature type="domain" description="Duffy-binding-like" evidence="7">
    <location>
        <begin position="312"/>
        <end position="458"/>
    </location>
</feature>
<dbReference type="Pfam" id="PF22672">
    <property type="entry name" value="DBL_C"/>
    <property type="match status" value="1"/>
</dbReference>
<feature type="region of interest" description="Disordered" evidence="2">
    <location>
        <begin position="2300"/>
        <end position="2325"/>
    </location>
</feature>
<dbReference type="InterPro" id="IPR044932">
    <property type="entry name" value="PfEMP1_ATS_sf"/>
</dbReference>
<feature type="domain" description="Duffy-antigen binding" evidence="4">
    <location>
        <begin position="1608"/>
        <end position="1791"/>
    </location>
</feature>
<dbReference type="InterPro" id="IPR029210">
    <property type="entry name" value="PfEMP1_NTS"/>
</dbReference>
<feature type="domain" description="Duffy-antigen binding" evidence="4">
    <location>
        <begin position="123"/>
        <end position="308"/>
    </location>
</feature>
<dbReference type="Proteomes" id="UP000030699">
    <property type="component" value="Unassembled WGS sequence"/>
</dbReference>
<evidence type="ECO:0000256" key="1">
    <source>
        <dbReference type="SAM" id="Coils"/>
    </source>
</evidence>
<dbReference type="InterPro" id="IPR008602">
    <property type="entry name" value="Duffy-antigen-binding"/>
</dbReference>
<accession>A0A024WGJ6</accession>
<feature type="domain" description="Duffy-binding-like" evidence="3">
    <location>
        <begin position="569"/>
        <end position="710"/>
    </location>
</feature>
<dbReference type="Pfam" id="PF03011">
    <property type="entry name" value="PFEMP"/>
    <property type="match status" value="1"/>
</dbReference>
<dbReference type="FunFam" id="1.20.1310.20:FF:000003">
    <property type="entry name" value="Erythrocyte membrane protein 1, PfEMP1"/>
    <property type="match status" value="1"/>
</dbReference>
<dbReference type="Pfam" id="PF05424">
    <property type="entry name" value="Duffy_binding"/>
    <property type="match status" value="5"/>
</dbReference>
<evidence type="ECO:0000259" key="4">
    <source>
        <dbReference type="Pfam" id="PF05424"/>
    </source>
</evidence>
<reference evidence="8 9" key="1">
    <citation type="submission" date="2013-02" db="EMBL/GenBank/DDBJ databases">
        <title>The Genome Annotation of Plasmodium falciparum MaliPS096_E11.</title>
        <authorList>
            <consortium name="The Broad Institute Genome Sequencing Platform"/>
            <consortium name="The Broad Institute Genome Sequencing Center for Infectious Disease"/>
            <person name="Neafsey D."/>
            <person name="Hoffman S."/>
            <person name="Volkman S."/>
            <person name="Rosenthal P."/>
            <person name="Walker B."/>
            <person name="Young S.K."/>
            <person name="Zeng Q."/>
            <person name="Gargeya S."/>
            <person name="Fitzgerald M."/>
            <person name="Haas B."/>
            <person name="Abouelleil A."/>
            <person name="Allen A.W."/>
            <person name="Alvarado L."/>
            <person name="Arachchi H.M."/>
            <person name="Berlin A.M."/>
            <person name="Chapman S.B."/>
            <person name="Gainer-Dewar J."/>
            <person name="Goldberg J."/>
            <person name="Griggs A."/>
            <person name="Gujja S."/>
            <person name="Hansen M."/>
            <person name="Howarth C."/>
            <person name="Imamovic A."/>
            <person name="Ireland A."/>
            <person name="Larimer J."/>
            <person name="McCowan C."/>
            <person name="Murphy C."/>
            <person name="Pearson M."/>
            <person name="Poon T.W."/>
            <person name="Priest M."/>
            <person name="Roberts A."/>
            <person name="Saif S."/>
            <person name="Shea T."/>
            <person name="Sisk P."/>
            <person name="Sykes S."/>
            <person name="Wortman J."/>
            <person name="Nusbaum C."/>
            <person name="Birren B."/>
        </authorList>
    </citation>
    <scope>NUCLEOTIDE SEQUENCE [LARGE SCALE GENOMIC DNA]</scope>
    <source>
        <strain evidence="8 9">MaliPS096_E11</strain>
    </source>
</reference>
<feature type="compositionally biased region" description="Basic and acidic residues" evidence="2">
    <location>
        <begin position="2300"/>
        <end position="2310"/>
    </location>
</feature>
<dbReference type="InterPro" id="IPR004258">
    <property type="entry name" value="DBL"/>
</dbReference>
<dbReference type="Gene3D" id="1.20.58.830">
    <property type="match status" value="5"/>
</dbReference>
<gene>
    <name evidence="8" type="ORF">PFMALIP_05832</name>
</gene>
<dbReference type="Gene3D" id="1.20.58.1930">
    <property type="match status" value="1"/>
</dbReference>